<dbReference type="CDD" id="cd02440">
    <property type="entry name" value="AdoMet_MTases"/>
    <property type="match status" value="1"/>
</dbReference>
<dbReference type="GO" id="GO:0005829">
    <property type="term" value="C:cytosol"/>
    <property type="evidence" value="ECO:0007669"/>
    <property type="project" value="TreeGrafter"/>
</dbReference>
<comment type="similarity">
    <text evidence="7">Belongs to the class I-like SAM-binding methyltransferase superfamily. rRNA adenine N(6)-methyltransferase family.</text>
</comment>
<feature type="binding site" evidence="7">
    <location>
        <position position="35"/>
    </location>
    <ligand>
        <name>S-adenosyl-L-methionine</name>
        <dbReference type="ChEBI" id="CHEBI:59789"/>
    </ligand>
</feature>
<protein>
    <submittedName>
        <fullName evidence="9">Ribosomal RNA small subunit methyltransferase A</fullName>
    </submittedName>
</protein>
<feature type="binding site" evidence="7">
    <location>
        <position position="106"/>
    </location>
    <ligand>
        <name>S-adenosyl-L-methionine</name>
        <dbReference type="ChEBI" id="CHEBI:59789"/>
    </ligand>
</feature>
<evidence type="ECO:0000313" key="10">
    <source>
        <dbReference type="Proteomes" id="UP000230767"/>
    </source>
</evidence>
<feature type="non-terminal residue" evidence="9">
    <location>
        <position position="245"/>
    </location>
</feature>
<evidence type="ECO:0000256" key="1">
    <source>
        <dbReference type="ARBA" id="ARBA00022490"/>
    </source>
</evidence>
<dbReference type="Gene3D" id="1.10.8.100">
    <property type="entry name" value="Ribosomal RNA adenine dimethylase-like, domain 2"/>
    <property type="match status" value="1"/>
</dbReference>
<evidence type="ECO:0000259" key="8">
    <source>
        <dbReference type="SMART" id="SM00650"/>
    </source>
</evidence>
<organism evidence="9 10">
    <name type="scientific">Candidatus Nealsonbacteria bacterium CG_4_10_14_0_8_um_filter_37_14</name>
    <dbReference type="NCBI Taxonomy" id="1974684"/>
    <lineage>
        <taxon>Bacteria</taxon>
        <taxon>Candidatus Nealsoniibacteriota</taxon>
    </lineage>
</organism>
<comment type="caution">
    <text evidence="9">The sequence shown here is derived from an EMBL/GenBank/DDBJ whole genome shotgun (WGS) entry which is preliminary data.</text>
</comment>
<dbReference type="InterPro" id="IPR020596">
    <property type="entry name" value="rRNA_Ade_Mease_Trfase_CS"/>
</dbReference>
<gene>
    <name evidence="9" type="primary">rsmA</name>
    <name evidence="9" type="ORF">COY73_00375</name>
</gene>
<dbReference type="Pfam" id="PF00398">
    <property type="entry name" value="RrnaAD"/>
    <property type="match status" value="1"/>
</dbReference>
<evidence type="ECO:0000256" key="3">
    <source>
        <dbReference type="ARBA" id="ARBA00022603"/>
    </source>
</evidence>
<name>A0A2M7R7S5_9BACT</name>
<dbReference type="InterPro" id="IPR029063">
    <property type="entry name" value="SAM-dependent_MTases_sf"/>
</dbReference>
<proteinExistence type="inferred from homology"/>
<keyword evidence="6 7" id="KW-0694">RNA-binding</keyword>
<feature type="binding site" evidence="7">
    <location>
        <position position="33"/>
    </location>
    <ligand>
        <name>S-adenosyl-L-methionine</name>
        <dbReference type="ChEBI" id="CHEBI:59789"/>
    </ligand>
</feature>
<accession>A0A2M7R7S5</accession>
<evidence type="ECO:0000256" key="6">
    <source>
        <dbReference type="ARBA" id="ARBA00022884"/>
    </source>
</evidence>
<evidence type="ECO:0000256" key="4">
    <source>
        <dbReference type="ARBA" id="ARBA00022679"/>
    </source>
</evidence>
<keyword evidence="3 7" id="KW-0489">Methyltransferase</keyword>
<keyword evidence="2" id="KW-0698">rRNA processing</keyword>
<keyword evidence="1" id="KW-0963">Cytoplasm</keyword>
<dbReference type="Gene3D" id="3.40.50.150">
    <property type="entry name" value="Vaccinia Virus protein VP39"/>
    <property type="match status" value="1"/>
</dbReference>
<dbReference type="Proteomes" id="UP000230767">
    <property type="component" value="Unassembled WGS sequence"/>
</dbReference>
<feature type="binding site" evidence="7">
    <location>
        <position position="125"/>
    </location>
    <ligand>
        <name>S-adenosyl-L-methionine</name>
        <dbReference type="ChEBI" id="CHEBI:59789"/>
    </ligand>
</feature>
<sequence length="245" mass="28132">MRCIIKEMLTFIRTIRYLLKKYRTHPSKRLGQNFLINGAILKKVIKAADLHPQDTVLEIGPGIGVLTQGLARTAKKVIAIEKDPKMCEILKETLKNFKNVEIIQADILKLDPKPYALKPYKLVANLPYYIAAPVIRKFLESKIQPKSMILMVQKEVAQRICSKPPDMSILAVSIQFYAKTEIISYVSKKSFWPSPKVDSAIIKIIPRQFCVPVSRQFRERFFRIVKAGFAHPRKQILNNLSNELK</sequence>
<feature type="binding site" evidence="7">
    <location>
        <position position="81"/>
    </location>
    <ligand>
        <name>S-adenosyl-L-methionine</name>
        <dbReference type="ChEBI" id="CHEBI:59789"/>
    </ligand>
</feature>
<evidence type="ECO:0000256" key="2">
    <source>
        <dbReference type="ARBA" id="ARBA00022552"/>
    </source>
</evidence>
<dbReference type="InterPro" id="IPR011530">
    <property type="entry name" value="rRNA_adenine_dimethylase"/>
</dbReference>
<evidence type="ECO:0000256" key="7">
    <source>
        <dbReference type="PROSITE-ProRule" id="PRU01026"/>
    </source>
</evidence>
<dbReference type="InterPro" id="IPR001737">
    <property type="entry name" value="KsgA/Erm"/>
</dbReference>
<dbReference type="NCBIfam" id="TIGR00755">
    <property type="entry name" value="ksgA"/>
    <property type="match status" value="1"/>
</dbReference>
<evidence type="ECO:0000313" key="9">
    <source>
        <dbReference type="EMBL" id="PIY89638.1"/>
    </source>
</evidence>
<dbReference type="PANTHER" id="PTHR11727:SF7">
    <property type="entry name" value="DIMETHYLADENOSINE TRANSFERASE-RELATED"/>
    <property type="match status" value="1"/>
</dbReference>
<dbReference type="EMBL" id="PFLW01000011">
    <property type="protein sequence ID" value="PIY89638.1"/>
    <property type="molecule type" value="Genomic_DNA"/>
</dbReference>
<dbReference type="PROSITE" id="PS51689">
    <property type="entry name" value="SAM_RNA_A_N6_MT"/>
    <property type="match status" value="1"/>
</dbReference>
<reference evidence="10" key="1">
    <citation type="submission" date="2017-09" db="EMBL/GenBank/DDBJ databases">
        <title>Depth-based differentiation of microbial function through sediment-hosted aquifers and enrichment of novel symbionts in the deep terrestrial subsurface.</title>
        <authorList>
            <person name="Probst A.J."/>
            <person name="Ladd B."/>
            <person name="Jarett J.K."/>
            <person name="Geller-Mcgrath D.E."/>
            <person name="Sieber C.M.K."/>
            <person name="Emerson J.B."/>
            <person name="Anantharaman K."/>
            <person name="Thomas B.C."/>
            <person name="Malmstrom R."/>
            <person name="Stieglmeier M."/>
            <person name="Klingl A."/>
            <person name="Woyke T."/>
            <person name="Ryan C.M."/>
            <person name="Banfield J.F."/>
        </authorList>
    </citation>
    <scope>NUCLEOTIDE SEQUENCE [LARGE SCALE GENOMIC DNA]</scope>
</reference>
<keyword evidence="4 7" id="KW-0808">Transferase</keyword>
<dbReference type="GO" id="GO:0003723">
    <property type="term" value="F:RNA binding"/>
    <property type="evidence" value="ECO:0007669"/>
    <property type="project" value="UniProtKB-UniRule"/>
</dbReference>
<dbReference type="GO" id="GO:0000179">
    <property type="term" value="F:rRNA (adenine-N6,N6-)-dimethyltransferase activity"/>
    <property type="evidence" value="ECO:0007669"/>
    <property type="project" value="UniProtKB-UniRule"/>
</dbReference>
<dbReference type="InterPro" id="IPR023165">
    <property type="entry name" value="rRNA_Ade_diMease-like_C"/>
</dbReference>
<dbReference type="HAMAP" id="MF_00607">
    <property type="entry name" value="16SrRNA_methyltr_A"/>
    <property type="match status" value="1"/>
</dbReference>
<dbReference type="FunFam" id="3.40.50.150:FF:000023">
    <property type="entry name" value="Ribosomal RNA small subunit methyltransferase A"/>
    <property type="match status" value="1"/>
</dbReference>
<dbReference type="PANTHER" id="PTHR11727">
    <property type="entry name" value="DIMETHYLADENOSINE TRANSFERASE"/>
    <property type="match status" value="1"/>
</dbReference>
<feature type="binding site" evidence="7">
    <location>
        <position position="60"/>
    </location>
    <ligand>
        <name>S-adenosyl-L-methionine</name>
        <dbReference type="ChEBI" id="CHEBI:59789"/>
    </ligand>
</feature>
<evidence type="ECO:0000256" key="5">
    <source>
        <dbReference type="ARBA" id="ARBA00022691"/>
    </source>
</evidence>
<dbReference type="PROSITE" id="PS01131">
    <property type="entry name" value="RRNA_A_DIMETH"/>
    <property type="match status" value="1"/>
</dbReference>
<dbReference type="SUPFAM" id="SSF53335">
    <property type="entry name" value="S-adenosyl-L-methionine-dependent methyltransferases"/>
    <property type="match status" value="1"/>
</dbReference>
<dbReference type="SMART" id="SM00650">
    <property type="entry name" value="rADc"/>
    <property type="match status" value="1"/>
</dbReference>
<dbReference type="AlphaFoldDB" id="A0A2M7R7S5"/>
<dbReference type="InterPro" id="IPR020598">
    <property type="entry name" value="rRNA_Ade_methylase_Trfase_N"/>
</dbReference>
<keyword evidence="5 7" id="KW-0949">S-adenosyl-L-methionine</keyword>
<feature type="domain" description="Ribosomal RNA adenine methylase transferase N-terminal" evidence="8">
    <location>
        <begin position="40"/>
        <end position="208"/>
    </location>
</feature>